<evidence type="ECO:0000313" key="3">
    <source>
        <dbReference type="Proteomes" id="UP000463470"/>
    </source>
</evidence>
<feature type="transmembrane region" description="Helical" evidence="1">
    <location>
        <begin position="34"/>
        <end position="53"/>
    </location>
</feature>
<name>A0A845LCE9_9FIRM</name>
<keyword evidence="1" id="KW-0472">Membrane</keyword>
<keyword evidence="1" id="KW-1133">Transmembrane helix</keyword>
<accession>A0A845LCE9</accession>
<proteinExistence type="predicted"/>
<dbReference type="EMBL" id="WXEY01000033">
    <property type="protein sequence ID" value="MZP31338.1"/>
    <property type="molecule type" value="Genomic_DNA"/>
</dbReference>
<sequence length="60" mass="6684">MSYKTASVSMIMLGTAFMLFAATGKSLFEYAPTVGWLGNLFCFLLAILFRKAAQRRGEVR</sequence>
<evidence type="ECO:0000313" key="2">
    <source>
        <dbReference type="EMBL" id="MZP31338.1"/>
    </source>
</evidence>
<dbReference type="Proteomes" id="UP000463470">
    <property type="component" value="Unassembled WGS sequence"/>
</dbReference>
<reference evidence="2 3" key="1">
    <citation type="submission" date="2020-01" db="EMBL/GenBank/DDBJ databases">
        <title>Whole-genome sequence of Heliobacterium undosum DSM 13378.</title>
        <authorList>
            <person name="Kyndt J.A."/>
            <person name="Meyer T.E."/>
        </authorList>
    </citation>
    <scope>NUCLEOTIDE SEQUENCE [LARGE SCALE GENOMIC DNA]</scope>
    <source>
        <strain evidence="2 3">DSM 13378</strain>
    </source>
</reference>
<dbReference type="RefSeq" id="WP_161259853.1">
    <property type="nucleotide sequence ID" value="NZ_WXEY01000033.1"/>
</dbReference>
<comment type="caution">
    <text evidence="2">The sequence shown here is derived from an EMBL/GenBank/DDBJ whole genome shotgun (WGS) entry which is preliminary data.</text>
</comment>
<keyword evidence="1" id="KW-0812">Transmembrane</keyword>
<evidence type="ECO:0000256" key="1">
    <source>
        <dbReference type="SAM" id="Phobius"/>
    </source>
</evidence>
<dbReference type="AlphaFoldDB" id="A0A845LCE9"/>
<dbReference type="OrthoDB" id="2932966at2"/>
<organism evidence="2 3">
    <name type="scientific">Heliomicrobium undosum</name>
    <dbReference type="NCBI Taxonomy" id="121734"/>
    <lineage>
        <taxon>Bacteria</taxon>
        <taxon>Bacillati</taxon>
        <taxon>Bacillota</taxon>
        <taxon>Clostridia</taxon>
        <taxon>Eubacteriales</taxon>
        <taxon>Heliobacteriaceae</taxon>
        <taxon>Heliomicrobium</taxon>
    </lineage>
</organism>
<keyword evidence="3" id="KW-1185">Reference proteome</keyword>
<protein>
    <submittedName>
        <fullName evidence="2">Uncharacterized protein</fullName>
    </submittedName>
</protein>
<gene>
    <name evidence="2" type="ORF">GTO91_16680</name>
</gene>